<dbReference type="Proteomes" id="UP000579945">
    <property type="component" value="Unassembled WGS sequence"/>
</dbReference>
<name>A0A7W5VJ09_9ACTN</name>
<keyword evidence="2" id="KW-1185">Reference proteome</keyword>
<organism evidence="1 2">
    <name type="scientific">Nonomuraea dietziae</name>
    <dbReference type="NCBI Taxonomy" id="65515"/>
    <lineage>
        <taxon>Bacteria</taxon>
        <taxon>Bacillati</taxon>
        <taxon>Actinomycetota</taxon>
        <taxon>Actinomycetes</taxon>
        <taxon>Streptosporangiales</taxon>
        <taxon>Streptosporangiaceae</taxon>
        <taxon>Nonomuraea</taxon>
    </lineage>
</organism>
<protein>
    <submittedName>
        <fullName evidence="1">Uncharacterized protein</fullName>
    </submittedName>
</protein>
<evidence type="ECO:0000313" key="2">
    <source>
        <dbReference type="Proteomes" id="UP000579945"/>
    </source>
</evidence>
<proteinExistence type="predicted"/>
<accession>A0A7W5VJ09</accession>
<evidence type="ECO:0000313" key="1">
    <source>
        <dbReference type="EMBL" id="MBB3732439.1"/>
    </source>
</evidence>
<dbReference type="AlphaFoldDB" id="A0A7W5VJ09"/>
<comment type="caution">
    <text evidence="1">The sequence shown here is derived from an EMBL/GenBank/DDBJ whole genome shotgun (WGS) entry which is preliminary data.</text>
</comment>
<gene>
    <name evidence="1" type="ORF">FHR33_008299</name>
</gene>
<reference evidence="1 2" key="1">
    <citation type="submission" date="2020-08" db="EMBL/GenBank/DDBJ databases">
        <title>Sequencing the genomes of 1000 actinobacteria strains.</title>
        <authorList>
            <person name="Klenk H.-P."/>
        </authorList>
    </citation>
    <scope>NUCLEOTIDE SEQUENCE [LARGE SCALE GENOMIC DNA]</scope>
    <source>
        <strain evidence="1 2">DSM 44320</strain>
    </source>
</reference>
<dbReference type="EMBL" id="JACIBV010000001">
    <property type="protein sequence ID" value="MBB3732439.1"/>
    <property type="molecule type" value="Genomic_DNA"/>
</dbReference>
<sequence>MEITCCSAQYRRVRTSRSMSRLLTWLRRCVAASTPYDRYFRHSSSGSLVVRALTASVHT</sequence>